<evidence type="ECO:0000313" key="1">
    <source>
        <dbReference type="EMBL" id="QJA64913.1"/>
    </source>
</evidence>
<proteinExistence type="predicted"/>
<name>A0A6M3KNT2_9ZZZZ</name>
<gene>
    <name evidence="2" type="ORF">MM415A00259_0054</name>
    <name evidence="1" type="ORF">MM415B00452_0014</name>
</gene>
<organism evidence="2">
    <name type="scientific">viral metagenome</name>
    <dbReference type="NCBI Taxonomy" id="1070528"/>
    <lineage>
        <taxon>unclassified sequences</taxon>
        <taxon>metagenomes</taxon>
        <taxon>organismal metagenomes</taxon>
    </lineage>
</organism>
<dbReference type="AlphaFoldDB" id="A0A6M3KNT2"/>
<evidence type="ECO:0000313" key="2">
    <source>
        <dbReference type="EMBL" id="QJA83729.1"/>
    </source>
</evidence>
<reference evidence="2" key="1">
    <citation type="submission" date="2020-03" db="EMBL/GenBank/DDBJ databases">
        <title>The deep terrestrial virosphere.</title>
        <authorList>
            <person name="Holmfeldt K."/>
            <person name="Nilsson E."/>
            <person name="Simone D."/>
            <person name="Lopez-Fernandez M."/>
            <person name="Wu X."/>
            <person name="de Brujin I."/>
            <person name="Lundin D."/>
            <person name="Andersson A."/>
            <person name="Bertilsson S."/>
            <person name="Dopson M."/>
        </authorList>
    </citation>
    <scope>NUCLEOTIDE SEQUENCE</scope>
    <source>
        <strain evidence="2">MM415A00259</strain>
        <strain evidence="1">MM415B00452</strain>
    </source>
</reference>
<sequence>MIGDLLRIVGLGHECCKHEAYSNPHPQSLVVWCHQCKQWIKKIG</sequence>
<protein>
    <submittedName>
        <fullName evidence="2">Uncharacterized protein</fullName>
    </submittedName>
</protein>
<dbReference type="EMBL" id="MT142516">
    <property type="protein sequence ID" value="QJA83729.1"/>
    <property type="molecule type" value="Genomic_DNA"/>
</dbReference>
<dbReference type="EMBL" id="MT141529">
    <property type="protein sequence ID" value="QJA64913.1"/>
    <property type="molecule type" value="Genomic_DNA"/>
</dbReference>
<accession>A0A6M3KNT2</accession>